<keyword evidence="1" id="KW-0812">Transmembrane</keyword>
<dbReference type="Proteomes" id="UP001432322">
    <property type="component" value="Unassembled WGS sequence"/>
</dbReference>
<dbReference type="EMBL" id="BTSY01000005">
    <property type="protein sequence ID" value="GMT30352.1"/>
    <property type="molecule type" value="Genomic_DNA"/>
</dbReference>
<sequence length="250" mass="28212">VLAVACFYRYLYTSTVLVDAQIAASLTAIARRIAFIIMCVIAQKQSLQPMQHMRHLRPFLPFINSDQEDAAEVKVTHLTSGTVFKLAKTVLLATTVICIAFAPLLSTIDKRAFFTVNAFASFNILFAVLVNSITSRGIRLNSTVTILAYTILLSICSMISYRSLDSTTNYRSHVFWSSLALYSLVIGYITILSVLENKKDSLKLNKMQPHDQLNKESREGFWKGIQKRLSSLGFKLKQKVEKLRLYNIIC</sequence>
<feature type="transmembrane region" description="Helical" evidence="1">
    <location>
        <begin position="86"/>
        <end position="106"/>
    </location>
</feature>
<dbReference type="AlphaFoldDB" id="A0AAV5WEP1"/>
<feature type="transmembrane region" description="Helical" evidence="1">
    <location>
        <begin position="20"/>
        <end position="42"/>
    </location>
</feature>
<keyword evidence="1" id="KW-1133">Transmembrane helix</keyword>
<evidence type="ECO:0000313" key="3">
    <source>
        <dbReference type="Proteomes" id="UP001432322"/>
    </source>
</evidence>
<feature type="transmembrane region" description="Helical" evidence="1">
    <location>
        <begin position="173"/>
        <end position="195"/>
    </location>
</feature>
<proteinExistence type="predicted"/>
<keyword evidence="1" id="KW-0472">Membrane</keyword>
<evidence type="ECO:0000313" key="2">
    <source>
        <dbReference type="EMBL" id="GMT30352.1"/>
    </source>
</evidence>
<feature type="transmembrane region" description="Helical" evidence="1">
    <location>
        <begin position="112"/>
        <end position="130"/>
    </location>
</feature>
<reference evidence="2" key="1">
    <citation type="submission" date="2023-10" db="EMBL/GenBank/DDBJ databases">
        <title>Genome assembly of Pristionchus species.</title>
        <authorList>
            <person name="Yoshida K."/>
            <person name="Sommer R.J."/>
        </authorList>
    </citation>
    <scope>NUCLEOTIDE SEQUENCE</scope>
    <source>
        <strain evidence="2">RS5133</strain>
    </source>
</reference>
<comment type="caution">
    <text evidence="2">The sequence shown here is derived from an EMBL/GenBank/DDBJ whole genome shotgun (WGS) entry which is preliminary data.</text>
</comment>
<protein>
    <submittedName>
        <fullName evidence="2">Uncharacterized protein</fullName>
    </submittedName>
</protein>
<gene>
    <name evidence="2" type="ORF">PFISCL1PPCAC_21649</name>
</gene>
<feature type="transmembrane region" description="Helical" evidence="1">
    <location>
        <begin position="142"/>
        <end position="161"/>
    </location>
</feature>
<evidence type="ECO:0000256" key="1">
    <source>
        <dbReference type="SAM" id="Phobius"/>
    </source>
</evidence>
<organism evidence="2 3">
    <name type="scientific">Pristionchus fissidentatus</name>
    <dbReference type="NCBI Taxonomy" id="1538716"/>
    <lineage>
        <taxon>Eukaryota</taxon>
        <taxon>Metazoa</taxon>
        <taxon>Ecdysozoa</taxon>
        <taxon>Nematoda</taxon>
        <taxon>Chromadorea</taxon>
        <taxon>Rhabditida</taxon>
        <taxon>Rhabditina</taxon>
        <taxon>Diplogasteromorpha</taxon>
        <taxon>Diplogasteroidea</taxon>
        <taxon>Neodiplogasteridae</taxon>
        <taxon>Pristionchus</taxon>
    </lineage>
</organism>
<keyword evidence="3" id="KW-1185">Reference proteome</keyword>
<name>A0AAV5WEP1_9BILA</name>
<accession>A0AAV5WEP1</accession>
<feature type="non-terminal residue" evidence="2">
    <location>
        <position position="1"/>
    </location>
</feature>